<dbReference type="GO" id="GO:0016020">
    <property type="term" value="C:membrane"/>
    <property type="evidence" value="ECO:0007669"/>
    <property type="project" value="TreeGrafter"/>
</dbReference>
<dbReference type="GO" id="GO:0016042">
    <property type="term" value="P:lipid catabolic process"/>
    <property type="evidence" value="ECO:0007669"/>
    <property type="project" value="UniProtKB-UniRule"/>
</dbReference>
<proteinExistence type="predicted"/>
<evidence type="ECO:0000256" key="3">
    <source>
        <dbReference type="ARBA" id="ARBA00023098"/>
    </source>
</evidence>
<dbReference type="Pfam" id="PF01734">
    <property type="entry name" value="Patatin"/>
    <property type="match status" value="1"/>
</dbReference>
<evidence type="ECO:0000256" key="2">
    <source>
        <dbReference type="ARBA" id="ARBA00022963"/>
    </source>
</evidence>
<evidence type="ECO:0000313" key="6">
    <source>
        <dbReference type="EMBL" id="ARF10382.1"/>
    </source>
</evidence>
<dbReference type="Gene3D" id="3.40.1090.10">
    <property type="entry name" value="Cytosolic phospholipase A2 catalytic domain"/>
    <property type="match status" value="1"/>
</dbReference>
<dbReference type="InterPro" id="IPR016035">
    <property type="entry name" value="Acyl_Trfase/lysoPLipase"/>
</dbReference>
<evidence type="ECO:0000256" key="1">
    <source>
        <dbReference type="ARBA" id="ARBA00022801"/>
    </source>
</evidence>
<keyword evidence="3 4" id="KW-0443">Lipid metabolism</keyword>
<dbReference type="PANTHER" id="PTHR24185">
    <property type="entry name" value="CALCIUM-INDEPENDENT PHOSPHOLIPASE A2-GAMMA"/>
    <property type="match status" value="1"/>
</dbReference>
<sequence>MQHKILSLDGGGMKGISLAMILIHIFEELEKKTGQKYEPCQIFDTFAGTSTGGLLSMFIGLKRHELKKSLNLYMGSDPNFLRPSSKFNLLKDLTKYDSQVALETYKYFFGEEHIDKYQASEIIPHMVVSALRIDKVPTETYIFKNFGNNLYNSNTITNFYLYEMARSTSAAPTYWNAYTRDINTLYDLYNGKNIDVNHDKERTLFNNAIKKHANRYSGIDEIKNNYDTITQRNTGNDFIDLCKNTMVLVDGGLGANNPALIGLSEISNLTTTSNINDISFLLSIGCGNIETTDSNHYAKYRKINNDNEKNNLCIDLLEIITNILYEIYKTIKVKLNNYIKEIKVQDAQKTLNKIFEKNKYNLNIDDINFNAGSSFMSIKDFTLHLIKTLLDISTNIITKIGDYLLNICFNIPDMKAKFENTNFSGQNKVAELYVTVQYSIKAFYFACKFFNSSIFDYNSLILKNINEITDHKLLIIYSDTQKRLQKIINNPVLGSELNIKIIKFLINNNKNLLLNIKNNISNFLEENLVQNLTGGSYEANICQKLLKNNFIRLSPIYEYKIDLAETKPVNLRKMMLFTKKYIQNNSNLINDAVNQIQKNMHVRDNVVPFTKFDSAEAYGYNIRNNVKYMKGVIYDILDVSYNSVPLYLSKKILSTIIKLYYQIYYEANYCYLNALVHYYENDILDENPGEFILEYMVKTEKVTKKYTYIELNKILNGYIDITKYYDLTTLQLGGNKFVEGNEYMKKYEKTMFYVKEFIKKYESPSIDEHINILQDILDFTIKIDNDNSLCYNCLPNNSCTSITNNTEKLSDTSTKWNTCKNLMAIKTTSRNKYTSQQYTKMLYYHKQNNIILKNYYSRNIAKGIKITAETRTTSVILKLSELQLCATDLKLRIQDPILDNSQHNMEYIYKYTNKQEDTIIYTKYIYAYYLLNPNAKNIVINAYFLKDKKLIYPLTTVTIANPNFYKLYVSGIDNNLLDNYKSLLCANNYLKIRPYYIYDFDNISVNSRIDYSISSFKYRDTYNLNNNYYYTIQNKYNSCIVVKIDKNINLTQIQDLILNIIDTKTLEQKLRVTSHVINKNDKYYCIFDLHQNILINAICHIELYYHNQDKFLSIYNSSKNSLLFHFE</sequence>
<dbReference type="CDD" id="cd07199">
    <property type="entry name" value="Pat17_PNPLA8_PNPLA9_like"/>
    <property type="match status" value="1"/>
</dbReference>
<evidence type="ECO:0000259" key="5">
    <source>
        <dbReference type="PROSITE" id="PS51635"/>
    </source>
</evidence>
<feature type="short sequence motif" description="DGA/G" evidence="4">
    <location>
        <begin position="250"/>
        <end position="252"/>
    </location>
</feature>
<feature type="short sequence motif" description="GXGXXG" evidence="4">
    <location>
        <begin position="10"/>
        <end position="15"/>
    </location>
</feature>
<dbReference type="SUPFAM" id="SSF52151">
    <property type="entry name" value="FabD/lysophospholipase-like"/>
    <property type="match status" value="1"/>
</dbReference>
<keyword evidence="2 4" id="KW-0442">Lipid degradation</keyword>
<keyword evidence="1 4" id="KW-0378">Hydrolase</keyword>
<feature type="active site" description="Nucleophile" evidence="4">
    <location>
        <position position="50"/>
    </location>
</feature>
<dbReference type="PROSITE" id="PS51635">
    <property type="entry name" value="PNPLA"/>
    <property type="match status" value="1"/>
</dbReference>
<gene>
    <name evidence="6" type="ORF">Hokovirus_1_261</name>
</gene>
<protein>
    <submittedName>
        <fullName evidence="6">Patatin-like phospholipase</fullName>
    </submittedName>
</protein>
<accession>A0A1V0SF81</accession>
<dbReference type="GO" id="GO:0004620">
    <property type="term" value="F:phospholipase activity"/>
    <property type="evidence" value="ECO:0007669"/>
    <property type="project" value="TreeGrafter"/>
</dbReference>
<dbReference type="EMBL" id="KY684103">
    <property type="protein sequence ID" value="ARF10382.1"/>
    <property type="molecule type" value="Genomic_DNA"/>
</dbReference>
<feature type="active site" description="Proton acceptor" evidence="4">
    <location>
        <position position="250"/>
    </location>
</feature>
<dbReference type="PANTHER" id="PTHR24185:SF1">
    <property type="entry name" value="CALCIUM-INDEPENDENT PHOSPHOLIPASE A2-GAMMA"/>
    <property type="match status" value="1"/>
</dbReference>
<organism evidence="6">
    <name type="scientific">Hokovirus HKV1</name>
    <dbReference type="NCBI Taxonomy" id="1977638"/>
    <lineage>
        <taxon>Viruses</taxon>
        <taxon>Varidnaviria</taxon>
        <taxon>Bamfordvirae</taxon>
        <taxon>Nucleocytoviricota</taxon>
        <taxon>Megaviricetes</taxon>
        <taxon>Imitervirales</taxon>
        <taxon>Mimiviridae</taxon>
        <taxon>Klosneuvirinae</taxon>
        <taxon>Hokovirus</taxon>
    </lineage>
</organism>
<feature type="short sequence motif" description="GXSXG" evidence="4">
    <location>
        <begin position="48"/>
        <end position="52"/>
    </location>
</feature>
<evidence type="ECO:0000256" key="4">
    <source>
        <dbReference type="PROSITE-ProRule" id="PRU01161"/>
    </source>
</evidence>
<reference evidence="6" key="1">
    <citation type="journal article" date="2017" name="Science">
        <title>Giant viruses with an expanded complement of translation system components.</title>
        <authorList>
            <person name="Schulz F."/>
            <person name="Yutin N."/>
            <person name="Ivanova N.N."/>
            <person name="Ortega D.R."/>
            <person name="Lee T.K."/>
            <person name="Vierheilig J."/>
            <person name="Daims H."/>
            <person name="Horn M."/>
            <person name="Wagner M."/>
            <person name="Jensen G.J."/>
            <person name="Kyrpides N.C."/>
            <person name="Koonin E.V."/>
            <person name="Woyke T."/>
        </authorList>
    </citation>
    <scope>NUCLEOTIDE SEQUENCE</scope>
    <source>
        <strain evidence="6">HKV1</strain>
    </source>
</reference>
<feature type="domain" description="PNPLA" evidence="5">
    <location>
        <begin position="6"/>
        <end position="263"/>
    </location>
</feature>
<dbReference type="InterPro" id="IPR002641">
    <property type="entry name" value="PNPLA_dom"/>
</dbReference>
<dbReference type="GO" id="GO:0006631">
    <property type="term" value="P:fatty acid metabolic process"/>
    <property type="evidence" value="ECO:0007669"/>
    <property type="project" value="TreeGrafter"/>
</dbReference>
<name>A0A1V0SF81_9VIRU</name>